<evidence type="ECO:0000256" key="1">
    <source>
        <dbReference type="SAM" id="MobiDB-lite"/>
    </source>
</evidence>
<gene>
    <name evidence="2" type="ORF">A4U43_C04F28270</name>
</gene>
<feature type="compositionally biased region" description="Basic residues" evidence="1">
    <location>
        <begin position="58"/>
        <end position="69"/>
    </location>
</feature>
<organism evidence="2 3">
    <name type="scientific">Asparagus officinalis</name>
    <name type="common">Garden asparagus</name>
    <dbReference type="NCBI Taxonomy" id="4686"/>
    <lineage>
        <taxon>Eukaryota</taxon>
        <taxon>Viridiplantae</taxon>
        <taxon>Streptophyta</taxon>
        <taxon>Embryophyta</taxon>
        <taxon>Tracheophyta</taxon>
        <taxon>Spermatophyta</taxon>
        <taxon>Magnoliopsida</taxon>
        <taxon>Liliopsida</taxon>
        <taxon>Asparagales</taxon>
        <taxon>Asparagaceae</taxon>
        <taxon>Asparagoideae</taxon>
        <taxon>Asparagus</taxon>
    </lineage>
</organism>
<accession>A0A5P1F492</accession>
<dbReference type="EMBL" id="CM007384">
    <property type="protein sequence ID" value="ONK73196.1"/>
    <property type="molecule type" value="Genomic_DNA"/>
</dbReference>
<dbReference type="AlphaFoldDB" id="A0A5P1F492"/>
<evidence type="ECO:0000313" key="2">
    <source>
        <dbReference type="EMBL" id="ONK73196.1"/>
    </source>
</evidence>
<name>A0A5P1F492_ASPOF</name>
<feature type="region of interest" description="Disordered" evidence="1">
    <location>
        <begin position="46"/>
        <end position="87"/>
    </location>
</feature>
<keyword evidence="3" id="KW-1185">Reference proteome</keyword>
<sequence length="110" mass="12977">MSKESTSEDVLQKIDTKVIIEVLTRKMGRMLRAEMESIHERLDQIENTHVEQPQNAPRMHRRERIPRRVVRVDDDESKGGDFEEEDDLASVVSNRRYGGRFREARNRGKK</sequence>
<evidence type="ECO:0000313" key="3">
    <source>
        <dbReference type="Proteomes" id="UP000243459"/>
    </source>
</evidence>
<protein>
    <submittedName>
        <fullName evidence="2">Uncharacterized protein</fullName>
    </submittedName>
</protein>
<dbReference type="Gramene" id="ONK73196">
    <property type="protein sequence ID" value="ONK73196"/>
    <property type="gene ID" value="A4U43_C04F28270"/>
</dbReference>
<dbReference type="Proteomes" id="UP000243459">
    <property type="component" value="Chromosome 4"/>
</dbReference>
<reference evidence="3" key="1">
    <citation type="journal article" date="2017" name="Nat. Commun.">
        <title>The asparagus genome sheds light on the origin and evolution of a young Y chromosome.</title>
        <authorList>
            <person name="Harkess A."/>
            <person name="Zhou J."/>
            <person name="Xu C."/>
            <person name="Bowers J.E."/>
            <person name="Van der Hulst R."/>
            <person name="Ayyampalayam S."/>
            <person name="Mercati F."/>
            <person name="Riccardi P."/>
            <person name="McKain M.R."/>
            <person name="Kakrana A."/>
            <person name="Tang H."/>
            <person name="Ray J."/>
            <person name="Groenendijk J."/>
            <person name="Arikit S."/>
            <person name="Mathioni S.M."/>
            <person name="Nakano M."/>
            <person name="Shan H."/>
            <person name="Telgmann-Rauber A."/>
            <person name="Kanno A."/>
            <person name="Yue Z."/>
            <person name="Chen H."/>
            <person name="Li W."/>
            <person name="Chen Y."/>
            <person name="Xu X."/>
            <person name="Zhang Y."/>
            <person name="Luo S."/>
            <person name="Chen H."/>
            <person name="Gao J."/>
            <person name="Mao Z."/>
            <person name="Pires J.C."/>
            <person name="Luo M."/>
            <person name="Kudrna D."/>
            <person name="Wing R.A."/>
            <person name="Meyers B.C."/>
            <person name="Yi K."/>
            <person name="Kong H."/>
            <person name="Lavrijsen P."/>
            <person name="Sunseri F."/>
            <person name="Falavigna A."/>
            <person name="Ye Y."/>
            <person name="Leebens-Mack J.H."/>
            <person name="Chen G."/>
        </authorList>
    </citation>
    <scope>NUCLEOTIDE SEQUENCE [LARGE SCALE GENOMIC DNA]</scope>
    <source>
        <strain evidence="3">cv. DH0086</strain>
    </source>
</reference>
<proteinExistence type="predicted"/>